<proteinExistence type="predicted"/>
<dbReference type="Proteomes" id="UP000275048">
    <property type="component" value="Unassembled WGS sequence"/>
</dbReference>
<evidence type="ECO:0000313" key="2">
    <source>
        <dbReference type="Proteomes" id="UP000275048"/>
    </source>
</evidence>
<reference evidence="1 2" key="1">
    <citation type="submission" date="2018-10" db="EMBL/GenBank/DDBJ databases">
        <title>Isolation, diversity and antibacterial activity of antinobacteria from the wheat rhizosphere soil.</title>
        <authorList>
            <person name="Sun T."/>
        </authorList>
    </citation>
    <scope>NUCLEOTIDE SEQUENCE [LARGE SCALE GENOMIC DNA]</scope>
    <source>
        <strain evidence="1 2">SJ-23</strain>
    </source>
</reference>
<keyword evidence="2" id="KW-1185">Reference proteome</keyword>
<organism evidence="1 2">
    <name type="scientific">Agromyces tardus</name>
    <dbReference type="NCBI Taxonomy" id="2583849"/>
    <lineage>
        <taxon>Bacteria</taxon>
        <taxon>Bacillati</taxon>
        <taxon>Actinomycetota</taxon>
        <taxon>Actinomycetes</taxon>
        <taxon>Micrococcales</taxon>
        <taxon>Microbacteriaceae</taxon>
        <taxon>Agromyces</taxon>
    </lineage>
</organism>
<evidence type="ECO:0000313" key="1">
    <source>
        <dbReference type="EMBL" id="RNB50245.1"/>
    </source>
</evidence>
<gene>
    <name evidence="1" type="ORF">EDM22_08090</name>
</gene>
<name>A0A3M8AIB6_9MICO</name>
<comment type="caution">
    <text evidence="1">The sequence shown here is derived from an EMBL/GenBank/DDBJ whole genome shotgun (WGS) entry which is preliminary data.</text>
</comment>
<dbReference type="OrthoDB" id="5008136at2"/>
<dbReference type="AlphaFoldDB" id="A0A3M8AIB6"/>
<protein>
    <submittedName>
        <fullName evidence="1">Uncharacterized protein</fullName>
    </submittedName>
</protein>
<dbReference type="RefSeq" id="WP_122936554.1">
    <property type="nucleotide sequence ID" value="NZ_JBHSNT010000043.1"/>
</dbReference>
<accession>A0A3M8AIB6</accession>
<sequence length="69" mass="7771">MTEEMQPHEPVEGEYTDAELPLDAEVPKGSADAWVDDDDDLDEDDVIVEEVEVEEIDYVDPDHTRGTPI</sequence>
<dbReference type="EMBL" id="RHHB01000010">
    <property type="protein sequence ID" value="RNB50245.1"/>
    <property type="molecule type" value="Genomic_DNA"/>
</dbReference>